<dbReference type="PROSITE" id="PS00855">
    <property type="entry name" value="SPASE_II"/>
    <property type="match status" value="1"/>
</dbReference>
<dbReference type="AlphaFoldDB" id="A0A381XSZ3"/>
<keyword evidence="2" id="KW-0645">Protease</keyword>
<dbReference type="PANTHER" id="PTHR33695">
    <property type="entry name" value="LIPOPROTEIN SIGNAL PEPTIDASE"/>
    <property type="match status" value="1"/>
</dbReference>
<sequence>MILILLVIVILFIYATTINKNIYYFSFSLIIGGAIGNLIDRFSYNAVLDFIDLHYNNFHWYVFNIADITITVGCILTIILELFIKRKENQNQNENEK</sequence>
<accession>A0A381XSZ3</accession>
<dbReference type="GO" id="GO:0016020">
    <property type="term" value="C:membrane"/>
    <property type="evidence" value="ECO:0007669"/>
    <property type="project" value="InterPro"/>
</dbReference>
<reference evidence="8" key="1">
    <citation type="submission" date="2018-05" db="EMBL/GenBank/DDBJ databases">
        <authorList>
            <person name="Lanie J.A."/>
            <person name="Ng W.-L."/>
            <person name="Kazmierczak K.M."/>
            <person name="Andrzejewski T.M."/>
            <person name="Davidsen T.M."/>
            <person name="Wayne K.J."/>
            <person name="Tettelin H."/>
            <person name="Glass J.I."/>
            <person name="Rusch D."/>
            <person name="Podicherti R."/>
            <person name="Tsui H.-C.T."/>
            <person name="Winkler M.E."/>
        </authorList>
    </citation>
    <scope>NUCLEOTIDE SEQUENCE</scope>
</reference>
<evidence type="ECO:0000256" key="1">
    <source>
        <dbReference type="ARBA" id="ARBA00022475"/>
    </source>
</evidence>
<protein>
    <recommendedName>
        <fullName evidence="9">Lipoprotein signal peptidase</fullName>
    </recommendedName>
</protein>
<dbReference type="EMBL" id="UINC01016168">
    <property type="protein sequence ID" value="SVA67521.1"/>
    <property type="molecule type" value="Genomic_DNA"/>
</dbReference>
<gene>
    <name evidence="8" type="ORF">METZ01_LOCUS120375</name>
</gene>
<evidence type="ECO:0000256" key="2">
    <source>
        <dbReference type="ARBA" id="ARBA00022670"/>
    </source>
</evidence>
<keyword evidence="4" id="KW-0378">Hydrolase</keyword>
<name>A0A381XSZ3_9ZZZZ</name>
<dbReference type="GO" id="GO:0004190">
    <property type="term" value="F:aspartic-type endopeptidase activity"/>
    <property type="evidence" value="ECO:0007669"/>
    <property type="project" value="InterPro"/>
</dbReference>
<dbReference type="NCBIfam" id="TIGR00077">
    <property type="entry name" value="lspA"/>
    <property type="match status" value="1"/>
</dbReference>
<evidence type="ECO:0000256" key="4">
    <source>
        <dbReference type="ARBA" id="ARBA00022801"/>
    </source>
</evidence>
<evidence type="ECO:0000256" key="3">
    <source>
        <dbReference type="ARBA" id="ARBA00022692"/>
    </source>
</evidence>
<dbReference type="PANTHER" id="PTHR33695:SF1">
    <property type="entry name" value="LIPOPROTEIN SIGNAL PEPTIDASE"/>
    <property type="match status" value="1"/>
</dbReference>
<organism evidence="8">
    <name type="scientific">marine metagenome</name>
    <dbReference type="NCBI Taxonomy" id="408172"/>
    <lineage>
        <taxon>unclassified sequences</taxon>
        <taxon>metagenomes</taxon>
        <taxon>ecological metagenomes</taxon>
    </lineage>
</organism>
<evidence type="ECO:0008006" key="9">
    <source>
        <dbReference type="Google" id="ProtNLM"/>
    </source>
</evidence>
<keyword evidence="6 7" id="KW-0472">Membrane</keyword>
<feature type="transmembrane region" description="Helical" evidence="7">
    <location>
        <begin position="58"/>
        <end position="84"/>
    </location>
</feature>
<keyword evidence="5 7" id="KW-1133">Transmembrane helix</keyword>
<dbReference type="Pfam" id="PF01252">
    <property type="entry name" value="Peptidase_A8"/>
    <property type="match status" value="1"/>
</dbReference>
<evidence type="ECO:0000313" key="8">
    <source>
        <dbReference type="EMBL" id="SVA67521.1"/>
    </source>
</evidence>
<proteinExistence type="predicted"/>
<dbReference type="GO" id="GO:0006508">
    <property type="term" value="P:proteolysis"/>
    <property type="evidence" value="ECO:0007669"/>
    <property type="project" value="UniProtKB-KW"/>
</dbReference>
<evidence type="ECO:0000256" key="5">
    <source>
        <dbReference type="ARBA" id="ARBA00022989"/>
    </source>
</evidence>
<evidence type="ECO:0000256" key="6">
    <source>
        <dbReference type="ARBA" id="ARBA00023136"/>
    </source>
</evidence>
<dbReference type="InterPro" id="IPR001872">
    <property type="entry name" value="Peptidase_A8"/>
</dbReference>
<evidence type="ECO:0000256" key="7">
    <source>
        <dbReference type="SAM" id="Phobius"/>
    </source>
</evidence>
<dbReference type="PRINTS" id="PR00781">
    <property type="entry name" value="LIPOSIGPTASE"/>
</dbReference>
<keyword evidence="1" id="KW-1003">Cell membrane</keyword>
<keyword evidence="3 7" id="KW-0812">Transmembrane</keyword>